<name>A0A5P1EEY9_ASPOF</name>
<dbReference type="PANTHER" id="PTHR12460:SF27">
    <property type="entry name" value="ENTH_VHS FAMILY PROTEIN"/>
    <property type="match status" value="1"/>
</dbReference>
<dbReference type="GO" id="GO:0000993">
    <property type="term" value="F:RNA polymerase II complex binding"/>
    <property type="evidence" value="ECO:0007669"/>
    <property type="project" value="TreeGrafter"/>
</dbReference>
<organism evidence="1 2">
    <name type="scientific">Asparagus officinalis</name>
    <name type="common">Garden asparagus</name>
    <dbReference type="NCBI Taxonomy" id="4686"/>
    <lineage>
        <taxon>Eukaryota</taxon>
        <taxon>Viridiplantae</taxon>
        <taxon>Streptophyta</taxon>
        <taxon>Embryophyta</taxon>
        <taxon>Tracheophyta</taxon>
        <taxon>Spermatophyta</taxon>
        <taxon>Magnoliopsida</taxon>
        <taxon>Liliopsida</taxon>
        <taxon>Asparagales</taxon>
        <taxon>Asparagaceae</taxon>
        <taxon>Asparagoideae</taxon>
        <taxon>Asparagus</taxon>
    </lineage>
</organism>
<reference evidence="2" key="1">
    <citation type="journal article" date="2017" name="Nat. Commun.">
        <title>The asparagus genome sheds light on the origin and evolution of a young Y chromosome.</title>
        <authorList>
            <person name="Harkess A."/>
            <person name="Zhou J."/>
            <person name="Xu C."/>
            <person name="Bowers J.E."/>
            <person name="Van der Hulst R."/>
            <person name="Ayyampalayam S."/>
            <person name="Mercati F."/>
            <person name="Riccardi P."/>
            <person name="McKain M.R."/>
            <person name="Kakrana A."/>
            <person name="Tang H."/>
            <person name="Ray J."/>
            <person name="Groenendijk J."/>
            <person name="Arikit S."/>
            <person name="Mathioni S.M."/>
            <person name="Nakano M."/>
            <person name="Shan H."/>
            <person name="Telgmann-Rauber A."/>
            <person name="Kanno A."/>
            <person name="Yue Z."/>
            <person name="Chen H."/>
            <person name="Li W."/>
            <person name="Chen Y."/>
            <person name="Xu X."/>
            <person name="Zhang Y."/>
            <person name="Luo S."/>
            <person name="Chen H."/>
            <person name="Gao J."/>
            <person name="Mao Z."/>
            <person name="Pires J.C."/>
            <person name="Luo M."/>
            <person name="Kudrna D."/>
            <person name="Wing R.A."/>
            <person name="Meyers B.C."/>
            <person name="Yi K."/>
            <person name="Kong H."/>
            <person name="Lavrijsen P."/>
            <person name="Sunseri F."/>
            <person name="Falavigna A."/>
            <person name="Ye Y."/>
            <person name="Leebens-Mack J.H."/>
            <person name="Chen G."/>
        </authorList>
    </citation>
    <scope>NUCLEOTIDE SEQUENCE [LARGE SCALE GENOMIC DNA]</scope>
    <source>
        <strain evidence="2">cv. DH0086</strain>
    </source>
</reference>
<gene>
    <name evidence="1" type="ORF">A4U43_C07F24710</name>
</gene>
<sequence length="181" mass="20439">MDVMYMVGDRKVVRLMVMLLANLTQLDSGAKSLLQIKFEFLVVLIFYPFQEVLFQLEILEGNVLSVSDDFPNRSEFVGEFWKVLPAAVKVVMENGDDHGKNVVSRLKLSIGGTAEKIVSALHTVLSKHPDEDTDLERCKNAVRRLEKMEKDVEVACARGSKNILLLSRIVKIYLVSMNILL</sequence>
<dbReference type="PANTHER" id="PTHR12460">
    <property type="entry name" value="CYCLIN-DEPENDENT KINASE INHIBITOR-RELATED PROTEIN"/>
    <property type="match status" value="1"/>
</dbReference>
<dbReference type="Gramene" id="ONK64343">
    <property type="protein sequence ID" value="ONK64343"/>
    <property type="gene ID" value="A4U43_C07F24710"/>
</dbReference>
<accession>A0A5P1EEY9</accession>
<dbReference type="AlphaFoldDB" id="A0A5P1EEY9"/>
<dbReference type="GO" id="GO:0031124">
    <property type="term" value="P:mRNA 3'-end processing"/>
    <property type="evidence" value="ECO:0007669"/>
    <property type="project" value="TreeGrafter"/>
</dbReference>
<proteinExistence type="predicted"/>
<evidence type="ECO:0000313" key="2">
    <source>
        <dbReference type="Proteomes" id="UP000243459"/>
    </source>
</evidence>
<protein>
    <submittedName>
        <fullName evidence="1">Uncharacterized protein</fullName>
    </submittedName>
</protein>
<dbReference type="EMBL" id="CM007387">
    <property type="protein sequence ID" value="ONK64343.1"/>
    <property type="molecule type" value="Genomic_DNA"/>
</dbReference>
<dbReference type="Proteomes" id="UP000243459">
    <property type="component" value="Chromosome 7"/>
</dbReference>
<evidence type="ECO:0000313" key="1">
    <source>
        <dbReference type="EMBL" id="ONK64343.1"/>
    </source>
</evidence>
<keyword evidence="2" id="KW-1185">Reference proteome</keyword>